<protein>
    <submittedName>
        <fullName evidence="1">Uncharacterized protein</fullName>
    </submittedName>
</protein>
<organism evidence="1 2">
    <name type="scientific">Portunus trituberculatus</name>
    <name type="common">Swimming crab</name>
    <name type="synonym">Neptunus trituberculatus</name>
    <dbReference type="NCBI Taxonomy" id="210409"/>
    <lineage>
        <taxon>Eukaryota</taxon>
        <taxon>Metazoa</taxon>
        <taxon>Ecdysozoa</taxon>
        <taxon>Arthropoda</taxon>
        <taxon>Crustacea</taxon>
        <taxon>Multicrustacea</taxon>
        <taxon>Malacostraca</taxon>
        <taxon>Eumalacostraca</taxon>
        <taxon>Eucarida</taxon>
        <taxon>Decapoda</taxon>
        <taxon>Pleocyemata</taxon>
        <taxon>Brachyura</taxon>
        <taxon>Eubrachyura</taxon>
        <taxon>Portunoidea</taxon>
        <taxon>Portunidae</taxon>
        <taxon>Portuninae</taxon>
        <taxon>Portunus</taxon>
    </lineage>
</organism>
<dbReference type="Proteomes" id="UP000324222">
    <property type="component" value="Unassembled WGS sequence"/>
</dbReference>
<keyword evidence="2" id="KW-1185">Reference proteome</keyword>
<sequence length="60" mass="6894">MMIDDKSGAVADLQRIRVTENKLGAETTMGDFYMAPTLNEGKERRREDEILYEDRLSLLS</sequence>
<comment type="caution">
    <text evidence="1">The sequence shown here is derived from an EMBL/GenBank/DDBJ whole genome shotgun (WGS) entry which is preliminary data.</text>
</comment>
<evidence type="ECO:0000313" key="2">
    <source>
        <dbReference type="Proteomes" id="UP000324222"/>
    </source>
</evidence>
<accession>A0A5B7HCM5</accession>
<name>A0A5B7HCM5_PORTR</name>
<dbReference type="EMBL" id="VSRR010025751">
    <property type="protein sequence ID" value="MPC67077.1"/>
    <property type="molecule type" value="Genomic_DNA"/>
</dbReference>
<proteinExistence type="predicted"/>
<reference evidence="1 2" key="1">
    <citation type="submission" date="2019-05" db="EMBL/GenBank/DDBJ databases">
        <title>Another draft genome of Portunus trituberculatus and its Hox gene families provides insights of decapod evolution.</title>
        <authorList>
            <person name="Jeong J.-H."/>
            <person name="Song I."/>
            <person name="Kim S."/>
            <person name="Choi T."/>
            <person name="Kim D."/>
            <person name="Ryu S."/>
            <person name="Kim W."/>
        </authorList>
    </citation>
    <scope>NUCLEOTIDE SEQUENCE [LARGE SCALE GENOMIC DNA]</scope>
    <source>
        <tissue evidence="1">Muscle</tissue>
    </source>
</reference>
<dbReference type="AlphaFoldDB" id="A0A5B7HCM5"/>
<gene>
    <name evidence="1" type="ORF">E2C01_061242</name>
</gene>
<evidence type="ECO:0000313" key="1">
    <source>
        <dbReference type="EMBL" id="MPC67077.1"/>
    </source>
</evidence>